<keyword evidence="10" id="KW-1185">Reference proteome</keyword>
<proteinExistence type="inferred from homology"/>
<reference evidence="9 10" key="1">
    <citation type="submission" date="2020-08" db="EMBL/GenBank/DDBJ databases">
        <title>Genome public.</title>
        <authorList>
            <person name="Liu C."/>
            <person name="Sun Q."/>
        </authorList>
    </citation>
    <scope>NUCLEOTIDE SEQUENCE [LARGE SCALE GENOMIC DNA]</scope>
    <source>
        <strain evidence="9 10">BX1</strain>
    </source>
</reference>
<evidence type="ECO:0000256" key="7">
    <source>
        <dbReference type="ARBA" id="ARBA00023136"/>
    </source>
</evidence>
<feature type="transmembrane region" description="Helical" evidence="8">
    <location>
        <begin position="158"/>
        <end position="177"/>
    </location>
</feature>
<dbReference type="InterPro" id="IPR011606">
    <property type="entry name" value="Brnchd-chn_aa_trnsp_permease"/>
</dbReference>
<comment type="similarity">
    <text evidence="2">Belongs to the AzlC family.</text>
</comment>
<feature type="transmembrane region" description="Helical" evidence="8">
    <location>
        <begin position="21"/>
        <end position="46"/>
    </location>
</feature>
<feature type="transmembrane region" description="Helical" evidence="8">
    <location>
        <begin position="58"/>
        <end position="80"/>
    </location>
</feature>
<evidence type="ECO:0000313" key="10">
    <source>
        <dbReference type="Proteomes" id="UP000658131"/>
    </source>
</evidence>
<evidence type="ECO:0000256" key="4">
    <source>
        <dbReference type="ARBA" id="ARBA00022475"/>
    </source>
</evidence>
<evidence type="ECO:0000256" key="2">
    <source>
        <dbReference type="ARBA" id="ARBA00010735"/>
    </source>
</evidence>
<keyword evidence="6 8" id="KW-1133">Transmembrane helix</keyword>
<gene>
    <name evidence="9" type="ORF">H8717_14005</name>
</gene>
<protein>
    <submittedName>
        <fullName evidence="9">AzlC family ABC transporter permease</fullName>
    </submittedName>
</protein>
<dbReference type="EMBL" id="JACRTB010000034">
    <property type="protein sequence ID" value="MBC8577511.1"/>
    <property type="molecule type" value="Genomic_DNA"/>
</dbReference>
<dbReference type="PANTHER" id="PTHR34979:SF1">
    <property type="entry name" value="INNER MEMBRANE PROTEIN YGAZ"/>
    <property type="match status" value="1"/>
</dbReference>
<dbReference type="Pfam" id="PF03591">
    <property type="entry name" value="AzlC"/>
    <property type="match status" value="1"/>
</dbReference>
<evidence type="ECO:0000256" key="6">
    <source>
        <dbReference type="ARBA" id="ARBA00022989"/>
    </source>
</evidence>
<evidence type="ECO:0000313" key="9">
    <source>
        <dbReference type="EMBL" id="MBC8577511.1"/>
    </source>
</evidence>
<sequence>MPNDGKAWFAKGLRDGLPISMGYFAVAFTLGIAAKNAGLTAFQATLTSLLINASAGEFAGFTLISAGASLLEMAAMMLVVNARYLLMSCALSQKLGSQTSLLHRMLIGFDVTDEIFGVSISAPGKLNPYYPFGMMAVSIPGWASGTCLGVLMGNVLPASVVSALSVGLYGMFLAVIIPPARKSRIIAGLIAVSMGLSFLFSKLPFLSRISSGMRIILLTVLIAGAAAVLFPVREEGGIPEKEEAAQDAL</sequence>
<keyword evidence="5 8" id="KW-0812">Transmembrane</keyword>
<comment type="subcellular location">
    <subcellularLocation>
        <location evidence="1">Cell membrane</location>
        <topology evidence="1">Multi-pass membrane protein</topology>
    </subcellularLocation>
</comment>
<keyword evidence="4" id="KW-1003">Cell membrane</keyword>
<feature type="transmembrane region" description="Helical" evidence="8">
    <location>
        <begin position="129"/>
        <end position="151"/>
    </location>
</feature>
<feature type="transmembrane region" description="Helical" evidence="8">
    <location>
        <begin position="215"/>
        <end position="232"/>
    </location>
</feature>
<feature type="transmembrane region" description="Helical" evidence="8">
    <location>
        <begin position="183"/>
        <end position="203"/>
    </location>
</feature>
<organism evidence="9 10">
    <name type="scientific">Yanshouia hominis</name>
    <dbReference type="NCBI Taxonomy" id="2763673"/>
    <lineage>
        <taxon>Bacteria</taxon>
        <taxon>Bacillati</taxon>
        <taxon>Bacillota</taxon>
        <taxon>Clostridia</taxon>
        <taxon>Eubacteriales</taxon>
        <taxon>Oscillospiraceae</taxon>
        <taxon>Yanshouia</taxon>
    </lineage>
</organism>
<keyword evidence="3" id="KW-0813">Transport</keyword>
<name>A0ABR7NM76_9FIRM</name>
<evidence type="ECO:0000256" key="5">
    <source>
        <dbReference type="ARBA" id="ARBA00022692"/>
    </source>
</evidence>
<evidence type="ECO:0000256" key="8">
    <source>
        <dbReference type="SAM" id="Phobius"/>
    </source>
</evidence>
<dbReference type="Proteomes" id="UP000658131">
    <property type="component" value="Unassembled WGS sequence"/>
</dbReference>
<evidence type="ECO:0000256" key="3">
    <source>
        <dbReference type="ARBA" id="ARBA00022448"/>
    </source>
</evidence>
<evidence type="ECO:0000256" key="1">
    <source>
        <dbReference type="ARBA" id="ARBA00004651"/>
    </source>
</evidence>
<dbReference type="PANTHER" id="PTHR34979">
    <property type="entry name" value="INNER MEMBRANE PROTEIN YGAZ"/>
    <property type="match status" value="1"/>
</dbReference>
<dbReference type="RefSeq" id="WP_262400911.1">
    <property type="nucleotide sequence ID" value="NZ_JACRTB010000034.1"/>
</dbReference>
<comment type="caution">
    <text evidence="9">The sequence shown here is derived from an EMBL/GenBank/DDBJ whole genome shotgun (WGS) entry which is preliminary data.</text>
</comment>
<accession>A0ABR7NM76</accession>
<keyword evidence="7 8" id="KW-0472">Membrane</keyword>